<dbReference type="Gene3D" id="3.40.50.2300">
    <property type="match status" value="1"/>
</dbReference>
<dbReference type="Pfam" id="PF00563">
    <property type="entry name" value="EAL"/>
    <property type="match status" value="1"/>
</dbReference>
<accession>A0A285QYG0</accession>
<evidence type="ECO:0000313" key="2">
    <source>
        <dbReference type="EMBL" id="SOB87000.1"/>
    </source>
</evidence>
<dbReference type="SUPFAM" id="SSF52172">
    <property type="entry name" value="CheY-like"/>
    <property type="match status" value="1"/>
</dbReference>
<gene>
    <name evidence="2" type="ORF">SAMN06297144_2120</name>
</gene>
<dbReference type="SUPFAM" id="SSF141868">
    <property type="entry name" value="EAL domain-like"/>
    <property type="match status" value="1"/>
</dbReference>
<dbReference type="InterPro" id="IPR035919">
    <property type="entry name" value="EAL_sf"/>
</dbReference>
<name>A0A285QYG0_9SPHN</name>
<dbReference type="Proteomes" id="UP000219494">
    <property type="component" value="Unassembled WGS sequence"/>
</dbReference>
<reference evidence="2 3" key="1">
    <citation type="submission" date="2017-07" db="EMBL/GenBank/DDBJ databases">
        <authorList>
            <person name="Sun Z.S."/>
            <person name="Albrecht U."/>
            <person name="Echele G."/>
            <person name="Lee C.C."/>
        </authorList>
    </citation>
    <scope>NUCLEOTIDE SEQUENCE [LARGE SCALE GENOMIC DNA]</scope>
    <source>
        <strain evidence="2 3">CGMCC 1.12672</strain>
    </source>
</reference>
<evidence type="ECO:0000313" key="3">
    <source>
        <dbReference type="Proteomes" id="UP000219494"/>
    </source>
</evidence>
<organism evidence="2 3">
    <name type="scientific">Sphingomonas guangdongensis</name>
    <dbReference type="NCBI Taxonomy" id="1141890"/>
    <lineage>
        <taxon>Bacteria</taxon>
        <taxon>Pseudomonadati</taxon>
        <taxon>Pseudomonadota</taxon>
        <taxon>Alphaproteobacteria</taxon>
        <taxon>Sphingomonadales</taxon>
        <taxon>Sphingomonadaceae</taxon>
        <taxon>Sphingomonas</taxon>
    </lineage>
</organism>
<protein>
    <submittedName>
        <fullName evidence="2">EAL domain, c-di-GMP-specific phosphodiesterase class I (Or its enzymatically inactive variant)</fullName>
    </submittedName>
</protein>
<dbReference type="Gene3D" id="3.20.20.450">
    <property type="entry name" value="EAL domain"/>
    <property type="match status" value="1"/>
</dbReference>
<evidence type="ECO:0000259" key="1">
    <source>
        <dbReference type="PROSITE" id="PS50883"/>
    </source>
</evidence>
<dbReference type="InterPro" id="IPR050706">
    <property type="entry name" value="Cyclic-di-GMP_PDE-like"/>
</dbReference>
<dbReference type="OrthoDB" id="9814202at2"/>
<sequence length="500" mass="52733">MRTIFLLSFRQRDELAAAVSRGGWRTVAARRRDGLDRRVAASAARVVLIDARGAADEGLEATRMIAAAAAAAGRALLVLVSRGDAALLDAFHDAGATQFLASPMREAELHAAIRFAERYADRVSGGGQVAEESAPEPLGWRYDRRQRSLQLTPTLRDVLQVPAGSTASAVLRGLPSDLRPLLALSLRRLGMEGATAFAHDLPGIGRVVQHLQRDPRTGRIHALVEPLGAAPDASAALRELFPRRTRSLVALAQDLPAALAAGEVEVLFQPQVSLASDTITGVEALARWRHARLGEVGAAALLAAAAHAGQSVVLSAYLQERAFALAAAWPPALAGLRVAINVTAEDLATTNFATTLLARIDAAGLQRSRVTVEVTESGLIENRVEAASVLSALRAAGCRTAIDDFGTGYSSLSYLSALPLDYLKLDKSMTQALEGGERERIVALSVLELARSLGLGVVAEGVETEAQRLLLAAEGCELYQGWLCAPPLDSAALCALVQAA</sequence>
<dbReference type="EMBL" id="OBMI01000002">
    <property type="protein sequence ID" value="SOB87000.1"/>
    <property type="molecule type" value="Genomic_DNA"/>
</dbReference>
<keyword evidence="3" id="KW-1185">Reference proteome</keyword>
<dbReference type="GO" id="GO:0071111">
    <property type="term" value="F:cyclic-guanylate-specific phosphodiesterase activity"/>
    <property type="evidence" value="ECO:0007669"/>
    <property type="project" value="InterPro"/>
</dbReference>
<dbReference type="PANTHER" id="PTHR33121:SF71">
    <property type="entry name" value="OXYGEN SENSOR PROTEIN DOSP"/>
    <property type="match status" value="1"/>
</dbReference>
<dbReference type="CDD" id="cd01948">
    <property type="entry name" value="EAL"/>
    <property type="match status" value="1"/>
</dbReference>
<dbReference type="PROSITE" id="PS50883">
    <property type="entry name" value="EAL"/>
    <property type="match status" value="1"/>
</dbReference>
<feature type="domain" description="EAL" evidence="1">
    <location>
        <begin position="248"/>
        <end position="500"/>
    </location>
</feature>
<dbReference type="InterPro" id="IPR001633">
    <property type="entry name" value="EAL_dom"/>
</dbReference>
<dbReference type="PANTHER" id="PTHR33121">
    <property type="entry name" value="CYCLIC DI-GMP PHOSPHODIESTERASE PDEF"/>
    <property type="match status" value="1"/>
</dbReference>
<dbReference type="SMART" id="SM00052">
    <property type="entry name" value="EAL"/>
    <property type="match status" value="1"/>
</dbReference>
<proteinExistence type="predicted"/>
<dbReference type="AlphaFoldDB" id="A0A285QYG0"/>
<dbReference type="InterPro" id="IPR011006">
    <property type="entry name" value="CheY-like_superfamily"/>
</dbReference>